<dbReference type="PROSITE" id="PS51755">
    <property type="entry name" value="OMPR_PHOB"/>
    <property type="match status" value="1"/>
</dbReference>
<dbReference type="EMBL" id="JASJUT010000008">
    <property type="protein sequence ID" value="MDK2596898.1"/>
    <property type="molecule type" value="Genomic_DNA"/>
</dbReference>
<comment type="caution">
    <text evidence="4">The sequence shown here is derived from an EMBL/GenBank/DDBJ whole genome shotgun (WGS) entry which is preliminary data.</text>
</comment>
<evidence type="ECO:0000259" key="3">
    <source>
        <dbReference type="PROSITE" id="PS51755"/>
    </source>
</evidence>
<dbReference type="InterPro" id="IPR016032">
    <property type="entry name" value="Sig_transdc_resp-reg_C-effctor"/>
</dbReference>
<evidence type="ECO:0000313" key="4">
    <source>
        <dbReference type="EMBL" id="MDK2596898.1"/>
    </source>
</evidence>
<dbReference type="CDD" id="cd00383">
    <property type="entry name" value="trans_reg_C"/>
    <property type="match status" value="1"/>
</dbReference>
<dbReference type="InterPro" id="IPR036388">
    <property type="entry name" value="WH-like_DNA-bd_sf"/>
</dbReference>
<evidence type="ECO:0000256" key="1">
    <source>
        <dbReference type="ARBA" id="ARBA00023125"/>
    </source>
</evidence>
<reference evidence="4 5" key="1">
    <citation type="submission" date="2023-05" db="EMBL/GenBank/DDBJ databases">
        <title>Pseudoalteromonas ardens sp. nov., Pseudoalteromonas obscura sp. nov., and Pseudoalteromonas umbrosa sp. nov., isolated from the coral Montipora capitata.</title>
        <authorList>
            <person name="Thomas E.M."/>
            <person name="Smith E.M."/>
            <person name="Papke E."/>
            <person name="Shlafstein M.D."/>
            <person name="Oline D.K."/>
            <person name="Videau P."/>
            <person name="Saw J.H."/>
            <person name="Strangman W.K."/>
            <person name="Ushijima B."/>
        </authorList>
    </citation>
    <scope>NUCLEOTIDE SEQUENCE [LARGE SCALE GENOMIC DNA]</scope>
    <source>
        <strain evidence="4 5">P94</strain>
    </source>
</reference>
<protein>
    <submittedName>
        <fullName evidence="4">Winged helix-turn-helix domain-containing protein</fullName>
    </submittedName>
</protein>
<dbReference type="InterPro" id="IPR001867">
    <property type="entry name" value="OmpR/PhoB-type_DNA-bd"/>
</dbReference>
<dbReference type="Proteomes" id="UP001231915">
    <property type="component" value="Unassembled WGS sequence"/>
</dbReference>
<dbReference type="RefSeq" id="WP_284138007.1">
    <property type="nucleotide sequence ID" value="NZ_JASJUT010000008.1"/>
</dbReference>
<dbReference type="SUPFAM" id="SSF46894">
    <property type="entry name" value="C-terminal effector domain of the bipartite response regulators"/>
    <property type="match status" value="1"/>
</dbReference>
<organism evidence="4 5">
    <name type="scientific">Pseudoalteromonas obscura</name>
    <dbReference type="NCBI Taxonomy" id="3048491"/>
    <lineage>
        <taxon>Bacteria</taxon>
        <taxon>Pseudomonadati</taxon>
        <taxon>Pseudomonadota</taxon>
        <taxon>Gammaproteobacteria</taxon>
        <taxon>Alteromonadales</taxon>
        <taxon>Pseudoalteromonadaceae</taxon>
        <taxon>Pseudoalteromonas</taxon>
    </lineage>
</organism>
<feature type="DNA-binding region" description="OmpR/PhoB-type" evidence="2">
    <location>
        <begin position="1"/>
        <end position="92"/>
    </location>
</feature>
<keyword evidence="1 2" id="KW-0238">DNA-binding</keyword>
<evidence type="ECO:0000313" key="5">
    <source>
        <dbReference type="Proteomes" id="UP001231915"/>
    </source>
</evidence>
<keyword evidence="5" id="KW-1185">Reference proteome</keyword>
<evidence type="ECO:0000256" key="2">
    <source>
        <dbReference type="PROSITE-ProRule" id="PRU01091"/>
    </source>
</evidence>
<dbReference type="Gene3D" id="1.10.10.10">
    <property type="entry name" value="Winged helix-like DNA-binding domain superfamily/Winged helix DNA-binding domain"/>
    <property type="match status" value="1"/>
</dbReference>
<gene>
    <name evidence="4" type="ORF">QNM18_17745</name>
</gene>
<dbReference type="SMART" id="SM00862">
    <property type="entry name" value="Trans_reg_C"/>
    <property type="match status" value="1"/>
</dbReference>
<name>A0ABT7EPF1_9GAMM</name>
<accession>A0ABT7EPF1</accession>
<dbReference type="Pfam" id="PF00486">
    <property type="entry name" value="Trans_reg_C"/>
    <property type="match status" value="1"/>
</dbReference>
<feature type="domain" description="OmpR/PhoB-type" evidence="3">
    <location>
        <begin position="1"/>
        <end position="92"/>
    </location>
</feature>
<proteinExistence type="predicted"/>
<sequence>MLYFLDFKFDIQQGLLFQNQSNVPLTPTQSKLLALLIESKDKVLSKEDILDHVWHERVVSEQVVFQNISQLRAIISDEAIKTFPKRGYQWQLELRTPSASNTPSDEHPIKNTGRASLPLIIALISFTAFSLSALFWYWPSSSITASHDVSQKAQSVLLVPISPRFEGHLTSETQALNHTLSTNYLAPSNTSSAQAIFNSPYIEYKKLVPSSDKLIVSGFVYQQRIEEEQVFLLEYRLQGHLRHWQGYLYGSTVNDLKAQLKRKIDSLVQSDYFYLQIDSFTTSELAMLNNQDPNDLDVLKHLIERLLSEYNHNVASARIEQMISLSEQQNHPIYMAYAQWLKARLFIALNQFQLAQQHLEQANNLMDQADFNALNSEISKSLADVAAHHKDFPTIQKHLYKSASQARLANRPVQEIRAYTLLSINAYKLKRDKEKYDYLFQAKTLLADHQLDGSHYMLIFYHFALFAQTIEEKQRFYLKVLEQPVTPENYWVFFSVSEQLANLYLGQDQSEQALALASNITEPARKHFLLAKIYHRLAQPELAKQHARISFNTARMQHIDWVGLDMALKLLELGAELQDETDAMIYRHYIQNTARPRWQLIKREQLSKLGVINPYEQNKKKI</sequence>